<dbReference type="EMBL" id="JWZT01002922">
    <property type="protein sequence ID" value="KII68163.1"/>
    <property type="molecule type" value="Genomic_DNA"/>
</dbReference>
<dbReference type="InterPro" id="IPR040695">
    <property type="entry name" value="EcpB_C"/>
</dbReference>
<evidence type="ECO:0000313" key="8">
    <source>
        <dbReference type="Proteomes" id="UP000031668"/>
    </source>
</evidence>
<gene>
    <name evidence="7" type="ORF">RF11_03735</name>
</gene>
<keyword evidence="4" id="KW-0732">Signal</keyword>
<evidence type="ECO:0000256" key="5">
    <source>
        <dbReference type="ARBA" id="ARBA00023186"/>
    </source>
</evidence>
<evidence type="ECO:0000259" key="6">
    <source>
        <dbReference type="Pfam" id="PF18649"/>
    </source>
</evidence>
<evidence type="ECO:0000256" key="1">
    <source>
        <dbReference type="ARBA" id="ARBA00009408"/>
    </source>
</evidence>
<reference evidence="7 8" key="1">
    <citation type="journal article" date="2014" name="Genome Biol. Evol.">
        <title>The genome of the myxosporean Thelohanellus kitauei shows adaptations to nutrient acquisition within its fish host.</title>
        <authorList>
            <person name="Yang Y."/>
            <person name="Xiong J."/>
            <person name="Zhou Z."/>
            <person name="Huo F."/>
            <person name="Miao W."/>
            <person name="Ran C."/>
            <person name="Liu Y."/>
            <person name="Zhang J."/>
            <person name="Feng J."/>
            <person name="Wang M."/>
            <person name="Wang M."/>
            <person name="Wang L."/>
            <person name="Yao B."/>
        </authorList>
    </citation>
    <scope>NUCLEOTIDE SEQUENCE [LARGE SCALE GENOMIC DNA]</scope>
    <source>
        <strain evidence="7">Wuqing</strain>
    </source>
</reference>
<evidence type="ECO:0000256" key="3">
    <source>
        <dbReference type="ARBA" id="ARBA00022558"/>
    </source>
</evidence>
<organism evidence="7 8">
    <name type="scientific">Thelohanellus kitauei</name>
    <name type="common">Myxosporean</name>
    <dbReference type="NCBI Taxonomy" id="669202"/>
    <lineage>
        <taxon>Eukaryota</taxon>
        <taxon>Metazoa</taxon>
        <taxon>Cnidaria</taxon>
        <taxon>Myxozoa</taxon>
        <taxon>Myxosporea</taxon>
        <taxon>Bivalvulida</taxon>
        <taxon>Platysporina</taxon>
        <taxon>Myxobolidae</taxon>
        <taxon>Thelohanellus</taxon>
    </lineage>
</organism>
<dbReference type="SUPFAM" id="SSF49354">
    <property type="entry name" value="PapD-like"/>
    <property type="match status" value="1"/>
</dbReference>
<comment type="similarity">
    <text evidence="1">Belongs to the EcpB/EcpE family.</text>
</comment>
<evidence type="ECO:0000256" key="2">
    <source>
        <dbReference type="ARBA" id="ARBA00014241"/>
    </source>
</evidence>
<name>A0A0C2JG39_THEKT</name>
<dbReference type="InterPro" id="IPR013783">
    <property type="entry name" value="Ig-like_fold"/>
</dbReference>
<feature type="domain" description="EcpB C-terminal" evidence="6">
    <location>
        <begin position="121"/>
        <end position="194"/>
    </location>
</feature>
<protein>
    <recommendedName>
        <fullName evidence="2">Probable fimbrial chaperone EcpB</fullName>
    </recommendedName>
</protein>
<keyword evidence="8" id="KW-1185">Reference proteome</keyword>
<evidence type="ECO:0000313" key="7">
    <source>
        <dbReference type="EMBL" id="KII68163.1"/>
    </source>
</evidence>
<comment type="caution">
    <text evidence="7">The sequence shown here is derived from an EMBL/GenBank/DDBJ whole genome shotgun (WGS) entry which is preliminary data.</text>
</comment>
<accession>A0A0C2JG39</accession>
<dbReference type="AlphaFoldDB" id="A0A0C2JG39"/>
<evidence type="ECO:0000256" key="4">
    <source>
        <dbReference type="ARBA" id="ARBA00022729"/>
    </source>
</evidence>
<dbReference type="Proteomes" id="UP000031668">
    <property type="component" value="Unassembled WGS sequence"/>
</dbReference>
<dbReference type="Gene3D" id="2.60.40.10">
    <property type="entry name" value="Immunoglobulins"/>
    <property type="match status" value="1"/>
</dbReference>
<keyword evidence="3" id="KW-1029">Fimbrium biogenesis</keyword>
<sequence>MPDVKAVTAKEISNSTNTARYVRVSVVRISSPMGDGKEIQMDSKSELLSTPASLILPAGAKDVFKFIYNGPKDNIERYYRIKWLDIPISDNKETDTKKIGTATTSAEIGTILVVAPREEAFDYKYENNILYNSGNATFRAIAYGTCKDKSNDTGKGCRERYFVMPGKKLAFKYVDLSSSKSRAGIWHGQDFITVK</sequence>
<dbReference type="InterPro" id="IPR008962">
    <property type="entry name" value="PapD-like_sf"/>
</dbReference>
<keyword evidence="5" id="KW-0143">Chaperone</keyword>
<proteinExistence type="inferred from homology"/>
<dbReference type="Pfam" id="PF18649">
    <property type="entry name" value="EcpB_C"/>
    <property type="match status" value="1"/>
</dbReference>